<evidence type="ECO:0000256" key="15">
    <source>
        <dbReference type="SAM" id="Coils"/>
    </source>
</evidence>
<comment type="caution">
    <text evidence="16">The sequence shown here is derived from an EMBL/GenBank/DDBJ whole genome shotgun (WGS) entry which is preliminary data.</text>
</comment>
<evidence type="ECO:0000256" key="1">
    <source>
        <dbReference type="ARBA" id="ARBA00005513"/>
    </source>
</evidence>
<dbReference type="Pfam" id="PF00430">
    <property type="entry name" value="ATP-synt_B"/>
    <property type="match status" value="1"/>
</dbReference>
<comment type="function">
    <text evidence="13">Component of the F(0) channel, it forms part of the peripheral stalk, linking F(1) to F(0).</text>
</comment>
<dbReference type="HAMAP" id="MF_01398">
    <property type="entry name" value="ATP_synth_b_bprime"/>
    <property type="match status" value="1"/>
</dbReference>
<dbReference type="EMBL" id="UGNP01000001">
    <property type="protein sequence ID" value="STX08695.1"/>
    <property type="molecule type" value="Genomic_DNA"/>
</dbReference>
<dbReference type="GO" id="GO:0046933">
    <property type="term" value="F:proton-transporting ATP synthase activity, rotational mechanism"/>
    <property type="evidence" value="ECO:0007669"/>
    <property type="project" value="UniProtKB-UniRule"/>
</dbReference>
<reference evidence="16 18" key="1">
    <citation type="submission" date="2018-06" db="EMBL/GenBank/DDBJ databases">
        <authorList>
            <consortium name="Pathogen Informatics"/>
            <person name="Doyle S."/>
        </authorList>
    </citation>
    <scope>NUCLEOTIDE SEQUENCE [LARGE SCALE GENOMIC DNA]</scope>
    <source>
        <strain evidence="16 18">NCTC10597</strain>
    </source>
</reference>
<feature type="transmembrane region" description="Helical" evidence="13">
    <location>
        <begin position="15"/>
        <end position="35"/>
    </location>
</feature>
<comment type="subcellular location">
    <subcellularLocation>
        <location evidence="13">Cell membrane</location>
        <topology evidence="13">Single-pass membrane protein</topology>
    </subcellularLocation>
    <subcellularLocation>
        <location evidence="12">Endomembrane system</location>
        <topology evidence="12">Single-pass membrane protein</topology>
    </subcellularLocation>
</comment>
<dbReference type="GO" id="GO:0012505">
    <property type="term" value="C:endomembrane system"/>
    <property type="evidence" value="ECO:0007669"/>
    <property type="project" value="UniProtKB-SubCell"/>
</dbReference>
<keyword evidence="6 13" id="KW-0375">Hydrogen ion transport</keyword>
<keyword evidence="3 13" id="KW-1003">Cell membrane</keyword>
<evidence type="ECO:0000256" key="14">
    <source>
        <dbReference type="RuleBase" id="RU003848"/>
    </source>
</evidence>
<keyword evidence="2 13" id="KW-0813">Transport</keyword>
<evidence type="ECO:0000256" key="2">
    <source>
        <dbReference type="ARBA" id="ARBA00022448"/>
    </source>
</evidence>
<keyword evidence="5 13" id="KW-0812">Transmembrane</keyword>
<dbReference type="EMBL" id="SNZG01000065">
    <property type="protein sequence ID" value="TDR32283.1"/>
    <property type="molecule type" value="Genomic_DNA"/>
</dbReference>
<evidence type="ECO:0000256" key="5">
    <source>
        <dbReference type="ARBA" id="ARBA00022692"/>
    </source>
</evidence>
<sequence>MLLDYLVLGSADAKGLNYGDILATLVIFIVLMLLLKKFAFGPLMGIMQQREELVASEIETAEKNRQDAHNLLEEQRSLLKEARTEAQAIVENAKKQAELQKEDIVSSAKAEAVRLQESAKRDIETEKEKAIAAVREEVVSLSVLAATKVLNKEVSAEDNRSLIEETIAKAGEAR</sequence>
<evidence type="ECO:0000256" key="4">
    <source>
        <dbReference type="ARBA" id="ARBA00022547"/>
    </source>
</evidence>
<evidence type="ECO:0000313" key="18">
    <source>
        <dbReference type="Proteomes" id="UP000254330"/>
    </source>
</evidence>
<keyword evidence="19" id="KW-1185">Reference proteome</keyword>
<keyword evidence="7 13" id="KW-1133">Transmembrane helix</keyword>
<organism evidence="16 18">
    <name type="scientific">Kurthia zopfii</name>
    <dbReference type="NCBI Taxonomy" id="1650"/>
    <lineage>
        <taxon>Bacteria</taxon>
        <taxon>Bacillati</taxon>
        <taxon>Bacillota</taxon>
        <taxon>Bacilli</taxon>
        <taxon>Bacillales</taxon>
        <taxon>Caryophanaceae</taxon>
        <taxon>Kurthia</taxon>
    </lineage>
</organism>
<dbReference type="GO" id="GO:0045259">
    <property type="term" value="C:proton-transporting ATP synthase complex"/>
    <property type="evidence" value="ECO:0007669"/>
    <property type="project" value="UniProtKB-KW"/>
</dbReference>
<protein>
    <recommendedName>
        <fullName evidence="13">ATP synthase subunit b</fullName>
    </recommendedName>
    <alternativeName>
        <fullName evidence="13">ATP synthase F(0) sector subunit b</fullName>
    </alternativeName>
    <alternativeName>
        <fullName evidence="13">ATPase subunit I</fullName>
    </alternativeName>
    <alternativeName>
        <fullName evidence="13">F-type ATPase subunit b</fullName>
        <shortName evidence="13">F-ATPase subunit b</shortName>
    </alternativeName>
</protein>
<evidence type="ECO:0000313" key="19">
    <source>
        <dbReference type="Proteomes" id="UP000294641"/>
    </source>
</evidence>
<name>A0A2U3A974_9BACL</name>
<evidence type="ECO:0000256" key="13">
    <source>
        <dbReference type="HAMAP-Rule" id="MF_01398"/>
    </source>
</evidence>
<evidence type="ECO:0000256" key="8">
    <source>
        <dbReference type="ARBA" id="ARBA00023065"/>
    </source>
</evidence>
<keyword evidence="8 13" id="KW-0406">Ion transport</keyword>
<dbReference type="GO" id="GO:0005886">
    <property type="term" value="C:plasma membrane"/>
    <property type="evidence" value="ECO:0007669"/>
    <property type="project" value="UniProtKB-SubCell"/>
</dbReference>
<dbReference type="InterPro" id="IPR050059">
    <property type="entry name" value="ATP_synthase_B_chain"/>
</dbReference>
<dbReference type="CDD" id="cd06503">
    <property type="entry name" value="ATP-synt_Fo_b"/>
    <property type="match status" value="1"/>
</dbReference>
<accession>A0A2U3A974</accession>
<keyword evidence="15" id="KW-0175">Coiled coil</keyword>
<evidence type="ECO:0000313" key="16">
    <source>
        <dbReference type="EMBL" id="STX08695.1"/>
    </source>
</evidence>
<evidence type="ECO:0000313" key="17">
    <source>
        <dbReference type="EMBL" id="TDR32283.1"/>
    </source>
</evidence>
<dbReference type="InterPro" id="IPR028987">
    <property type="entry name" value="ATP_synth_B-like_membr_sf"/>
</dbReference>
<dbReference type="GO" id="GO:0046961">
    <property type="term" value="F:proton-transporting ATPase activity, rotational mechanism"/>
    <property type="evidence" value="ECO:0007669"/>
    <property type="project" value="TreeGrafter"/>
</dbReference>
<dbReference type="OrthoDB" id="282095at2"/>
<dbReference type="PANTHER" id="PTHR33445">
    <property type="entry name" value="ATP SYNTHASE SUBUNIT B', CHLOROPLASTIC"/>
    <property type="match status" value="1"/>
</dbReference>
<feature type="coiled-coil region" evidence="15">
    <location>
        <begin position="58"/>
        <end position="103"/>
    </location>
</feature>
<dbReference type="InterPro" id="IPR002146">
    <property type="entry name" value="ATP_synth_b/b'su_bac/chlpt"/>
</dbReference>
<evidence type="ECO:0000256" key="7">
    <source>
        <dbReference type="ARBA" id="ARBA00022989"/>
    </source>
</evidence>
<evidence type="ECO:0000256" key="12">
    <source>
        <dbReference type="ARBA" id="ARBA00037847"/>
    </source>
</evidence>
<dbReference type="Gene3D" id="1.20.5.620">
    <property type="entry name" value="F1F0 ATP synthase subunit B, membrane domain"/>
    <property type="match status" value="1"/>
</dbReference>
<evidence type="ECO:0000256" key="11">
    <source>
        <dbReference type="ARBA" id="ARBA00025198"/>
    </source>
</evidence>
<evidence type="ECO:0000256" key="6">
    <source>
        <dbReference type="ARBA" id="ARBA00022781"/>
    </source>
</evidence>
<proteinExistence type="inferred from homology"/>
<evidence type="ECO:0000256" key="9">
    <source>
        <dbReference type="ARBA" id="ARBA00023136"/>
    </source>
</evidence>
<keyword evidence="10 13" id="KW-0066">ATP synthesis</keyword>
<evidence type="ECO:0000256" key="3">
    <source>
        <dbReference type="ARBA" id="ARBA00022475"/>
    </source>
</evidence>
<comment type="similarity">
    <text evidence="1 13 14">Belongs to the ATPase B chain family.</text>
</comment>
<gene>
    <name evidence="13 16" type="primary">atpF</name>
    <name evidence="17" type="ORF">DFR61_1654</name>
    <name evidence="16" type="ORF">NCTC10597_00361</name>
</gene>
<evidence type="ECO:0000256" key="10">
    <source>
        <dbReference type="ARBA" id="ARBA00023310"/>
    </source>
</evidence>
<dbReference type="Proteomes" id="UP000254330">
    <property type="component" value="Unassembled WGS sequence"/>
</dbReference>
<comment type="function">
    <text evidence="11 13">F(1)F(0) ATP synthase produces ATP from ADP in the presence of a proton or sodium gradient. F-type ATPases consist of two structural domains, F(1) containing the extramembraneous catalytic core and F(0) containing the membrane proton channel, linked together by a central stalk and a peripheral stalk. During catalysis, ATP synthesis in the catalytic domain of F(1) is coupled via a rotary mechanism of the central stalk subunits to proton translocation.</text>
</comment>
<dbReference type="SUPFAM" id="SSF81573">
    <property type="entry name" value="F1F0 ATP synthase subunit B, membrane domain"/>
    <property type="match status" value="1"/>
</dbReference>
<keyword evidence="9 13" id="KW-0472">Membrane</keyword>
<reference evidence="17 19" key="2">
    <citation type="submission" date="2019-03" db="EMBL/GenBank/DDBJ databases">
        <title>Genomic Encyclopedia of Type Strains, Phase IV (KMG-IV): sequencing the most valuable type-strain genomes for metagenomic binning, comparative biology and taxonomic classification.</title>
        <authorList>
            <person name="Goeker M."/>
        </authorList>
    </citation>
    <scope>NUCLEOTIDE SEQUENCE [LARGE SCALE GENOMIC DNA]</scope>
    <source>
        <strain evidence="17 19">DSM 20580</strain>
    </source>
</reference>
<dbReference type="PANTHER" id="PTHR33445:SF1">
    <property type="entry name" value="ATP SYNTHASE SUBUNIT B"/>
    <property type="match status" value="1"/>
</dbReference>
<dbReference type="RefSeq" id="WP_109350878.1">
    <property type="nucleotide sequence ID" value="NZ_BJUE01000085.1"/>
</dbReference>
<keyword evidence="4 13" id="KW-0138">CF(0)</keyword>
<dbReference type="AlphaFoldDB" id="A0A2U3A974"/>
<dbReference type="NCBIfam" id="TIGR01144">
    <property type="entry name" value="ATP_synt_b"/>
    <property type="match status" value="1"/>
</dbReference>
<dbReference type="InterPro" id="IPR005864">
    <property type="entry name" value="ATP_synth_F0_bsu_bac"/>
</dbReference>
<comment type="subunit">
    <text evidence="13">F-type ATPases have 2 components, F(1) - the catalytic core - and F(0) - the membrane proton channel. F(1) has five subunits: alpha(3), beta(3), gamma(1), delta(1), epsilon(1). F(0) has three main subunits: a(1), b(2) and c(10-14). The alpha and beta chains form an alternating ring which encloses part of the gamma chain. F(1) is attached to F(0) by a central stalk formed by the gamma and epsilon chains, while a peripheral stalk is formed by the delta and b chains.</text>
</comment>
<dbReference type="Proteomes" id="UP000294641">
    <property type="component" value="Unassembled WGS sequence"/>
</dbReference>